<feature type="region of interest" description="Disordered" evidence="1">
    <location>
        <begin position="1"/>
        <end position="29"/>
    </location>
</feature>
<evidence type="ECO:0000256" key="1">
    <source>
        <dbReference type="SAM" id="MobiDB-lite"/>
    </source>
</evidence>
<organism evidence="2 3">
    <name type="scientific">Yinghuangia aomiensis</name>
    <dbReference type="NCBI Taxonomy" id="676205"/>
    <lineage>
        <taxon>Bacteria</taxon>
        <taxon>Bacillati</taxon>
        <taxon>Actinomycetota</taxon>
        <taxon>Actinomycetes</taxon>
        <taxon>Kitasatosporales</taxon>
        <taxon>Streptomycetaceae</taxon>
        <taxon>Yinghuangia</taxon>
    </lineage>
</organism>
<keyword evidence="3" id="KW-1185">Reference proteome</keyword>
<feature type="compositionally biased region" description="Acidic residues" evidence="1">
    <location>
        <begin position="1"/>
        <end position="11"/>
    </location>
</feature>
<comment type="caution">
    <text evidence="2">The sequence shown here is derived from an EMBL/GenBank/DDBJ whole genome shotgun (WGS) entry which is preliminary data.</text>
</comment>
<dbReference type="EMBL" id="BAABHS010000002">
    <property type="protein sequence ID" value="GAA4949802.1"/>
    <property type="molecule type" value="Genomic_DNA"/>
</dbReference>
<evidence type="ECO:0000313" key="2">
    <source>
        <dbReference type="EMBL" id="GAA4949802.1"/>
    </source>
</evidence>
<gene>
    <name evidence="2" type="ORF">GCM10023205_07930</name>
</gene>
<reference evidence="3" key="1">
    <citation type="journal article" date="2019" name="Int. J. Syst. Evol. Microbiol.">
        <title>The Global Catalogue of Microorganisms (GCM) 10K type strain sequencing project: providing services to taxonomists for standard genome sequencing and annotation.</title>
        <authorList>
            <consortium name="The Broad Institute Genomics Platform"/>
            <consortium name="The Broad Institute Genome Sequencing Center for Infectious Disease"/>
            <person name="Wu L."/>
            <person name="Ma J."/>
        </authorList>
    </citation>
    <scope>NUCLEOTIDE SEQUENCE [LARGE SCALE GENOMIC DNA]</scope>
    <source>
        <strain evidence="3">JCM 17986</strain>
    </source>
</reference>
<dbReference type="RefSeq" id="WP_345673818.1">
    <property type="nucleotide sequence ID" value="NZ_BAABHS010000002.1"/>
</dbReference>
<feature type="region of interest" description="Disordered" evidence="1">
    <location>
        <begin position="57"/>
        <end position="84"/>
    </location>
</feature>
<name>A0ABP9GPG4_9ACTN</name>
<evidence type="ECO:0000313" key="3">
    <source>
        <dbReference type="Proteomes" id="UP001500466"/>
    </source>
</evidence>
<sequence length="84" mass="9107">MPDFAPEIDPEVELRHDDPEDVPAPDDLDMEAPEADVAAQRAAVVDEAADEDAAVWQPVPDGVDPADATAQRRVVAPGEEEEYR</sequence>
<accession>A0ABP9GPG4</accession>
<proteinExistence type="predicted"/>
<dbReference type="Proteomes" id="UP001500466">
    <property type="component" value="Unassembled WGS sequence"/>
</dbReference>
<protein>
    <submittedName>
        <fullName evidence="2">Uncharacterized protein</fullName>
    </submittedName>
</protein>
<feature type="compositionally biased region" description="Acidic residues" evidence="1">
    <location>
        <begin position="19"/>
        <end position="29"/>
    </location>
</feature>